<dbReference type="Proteomes" id="UP001280121">
    <property type="component" value="Unassembled WGS sequence"/>
</dbReference>
<name>A0AAD9TEL8_9ROSI</name>
<proteinExistence type="predicted"/>
<dbReference type="PANTHER" id="PTHR31635:SF196">
    <property type="entry name" value="REVERSE TRANSCRIPTASE DOMAIN-CONTAINING PROTEIN-RELATED"/>
    <property type="match status" value="1"/>
</dbReference>
<dbReference type="EMBL" id="JANJYI010000009">
    <property type="protein sequence ID" value="KAK2634311.1"/>
    <property type="molecule type" value="Genomic_DNA"/>
</dbReference>
<accession>A0AAD9TEL8</accession>
<gene>
    <name evidence="2" type="ORF">Ddye_029103</name>
</gene>
<feature type="domain" description="Reverse transcriptase" evidence="1">
    <location>
        <begin position="26"/>
        <end position="129"/>
    </location>
</feature>
<dbReference type="AlphaFoldDB" id="A0AAD9TEL8"/>
<dbReference type="Pfam" id="PF00078">
    <property type="entry name" value="RVT_1"/>
    <property type="match status" value="1"/>
</dbReference>
<reference evidence="2" key="1">
    <citation type="journal article" date="2023" name="Plant J.">
        <title>Genome sequences and population genomics provide insights into the demographic history, inbreeding, and mutation load of two 'living fossil' tree species of Dipteronia.</title>
        <authorList>
            <person name="Feng Y."/>
            <person name="Comes H.P."/>
            <person name="Chen J."/>
            <person name="Zhu S."/>
            <person name="Lu R."/>
            <person name="Zhang X."/>
            <person name="Li P."/>
            <person name="Qiu J."/>
            <person name="Olsen K.M."/>
            <person name="Qiu Y."/>
        </authorList>
    </citation>
    <scope>NUCLEOTIDE SEQUENCE</scope>
    <source>
        <strain evidence="2">KIB01</strain>
    </source>
</reference>
<dbReference type="PANTHER" id="PTHR31635">
    <property type="entry name" value="REVERSE TRANSCRIPTASE DOMAIN-CONTAINING PROTEIN-RELATED"/>
    <property type="match status" value="1"/>
</dbReference>
<evidence type="ECO:0000259" key="1">
    <source>
        <dbReference type="Pfam" id="PF00078"/>
    </source>
</evidence>
<evidence type="ECO:0000313" key="2">
    <source>
        <dbReference type="EMBL" id="KAK2634311.1"/>
    </source>
</evidence>
<organism evidence="2 3">
    <name type="scientific">Dipteronia dyeriana</name>
    <dbReference type="NCBI Taxonomy" id="168575"/>
    <lineage>
        <taxon>Eukaryota</taxon>
        <taxon>Viridiplantae</taxon>
        <taxon>Streptophyta</taxon>
        <taxon>Embryophyta</taxon>
        <taxon>Tracheophyta</taxon>
        <taxon>Spermatophyta</taxon>
        <taxon>Magnoliopsida</taxon>
        <taxon>eudicotyledons</taxon>
        <taxon>Gunneridae</taxon>
        <taxon>Pentapetalae</taxon>
        <taxon>rosids</taxon>
        <taxon>malvids</taxon>
        <taxon>Sapindales</taxon>
        <taxon>Sapindaceae</taxon>
        <taxon>Hippocastanoideae</taxon>
        <taxon>Acereae</taxon>
        <taxon>Dipteronia</taxon>
    </lineage>
</organism>
<dbReference type="InterPro" id="IPR000477">
    <property type="entry name" value="RT_dom"/>
</dbReference>
<sequence length="131" mass="15397">MKFIHEFHRNGNIVNDSNKTFAALIPKCSHPESMRDFRPISLVGSMYKILAKVLANHLKVVMNYVIGDYHMAFVKDIQILEIFVIAKEIIHLWMNDKVRGLLVRLDFEKAYDYMDHSFLDYIMENTGFDIK</sequence>
<evidence type="ECO:0000313" key="3">
    <source>
        <dbReference type="Proteomes" id="UP001280121"/>
    </source>
</evidence>
<keyword evidence="3" id="KW-1185">Reference proteome</keyword>
<comment type="caution">
    <text evidence="2">The sequence shown here is derived from an EMBL/GenBank/DDBJ whole genome shotgun (WGS) entry which is preliminary data.</text>
</comment>
<protein>
    <recommendedName>
        <fullName evidence="1">Reverse transcriptase domain-containing protein</fullName>
    </recommendedName>
</protein>